<evidence type="ECO:0000256" key="1">
    <source>
        <dbReference type="ARBA" id="ARBA00004162"/>
    </source>
</evidence>
<dbReference type="RefSeq" id="WP_173765719.1">
    <property type="nucleotide sequence ID" value="NZ_CP048836.1"/>
</dbReference>
<dbReference type="Pfam" id="PF02472">
    <property type="entry name" value="ExbD"/>
    <property type="match status" value="1"/>
</dbReference>
<comment type="subcellular location">
    <subcellularLocation>
        <location evidence="1">Cell membrane</location>
        <topology evidence="1">Single-pass membrane protein</topology>
    </subcellularLocation>
    <subcellularLocation>
        <location evidence="7">Cell membrane</location>
        <topology evidence="7">Single-pass type II membrane protein</topology>
    </subcellularLocation>
</comment>
<dbReference type="PANTHER" id="PTHR30558">
    <property type="entry name" value="EXBD MEMBRANE COMPONENT OF PMF-DRIVEN MACROMOLECULE IMPORT SYSTEM"/>
    <property type="match status" value="1"/>
</dbReference>
<dbReference type="Gene3D" id="3.30.420.270">
    <property type="match status" value="1"/>
</dbReference>
<keyword evidence="3" id="KW-1003">Cell membrane</keyword>
<evidence type="ECO:0000256" key="3">
    <source>
        <dbReference type="ARBA" id="ARBA00022475"/>
    </source>
</evidence>
<proteinExistence type="inferred from homology"/>
<evidence type="ECO:0000256" key="4">
    <source>
        <dbReference type="ARBA" id="ARBA00022692"/>
    </source>
</evidence>
<keyword evidence="10" id="KW-1185">Reference proteome</keyword>
<accession>A0A6C1B3M2</accession>
<dbReference type="InterPro" id="IPR003400">
    <property type="entry name" value="ExbD"/>
</dbReference>
<feature type="transmembrane region" description="Helical" evidence="8">
    <location>
        <begin position="16"/>
        <end position="37"/>
    </location>
</feature>
<dbReference type="GO" id="GO:0022857">
    <property type="term" value="F:transmembrane transporter activity"/>
    <property type="evidence" value="ECO:0007669"/>
    <property type="project" value="InterPro"/>
</dbReference>
<dbReference type="AlphaFoldDB" id="A0A6C1B3M2"/>
<dbReference type="EMBL" id="CP048836">
    <property type="protein sequence ID" value="QID18246.1"/>
    <property type="molecule type" value="Genomic_DNA"/>
</dbReference>
<evidence type="ECO:0000256" key="8">
    <source>
        <dbReference type="SAM" id="Phobius"/>
    </source>
</evidence>
<keyword evidence="7" id="KW-0813">Transport</keyword>
<evidence type="ECO:0000256" key="7">
    <source>
        <dbReference type="RuleBase" id="RU003879"/>
    </source>
</evidence>
<reference evidence="9 10" key="1">
    <citation type="submission" date="2020-02" db="EMBL/GenBank/DDBJ databases">
        <title>Nitrogenibacter mangrovi gen. nov., sp. nov. isolated from mangrove sediment, a denitrifying betaproteobacterium.</title>
        <authorList>
            <person name="Liao H."/>
            <person name="Tian Y."/>
        </authorList>
    </citation>
    <scope>NUCLEOTIDE SEQUENCE [LARGE SCALE GENOMIC DNA]</scope>
    <source>
        <strain evidence="9 10">M9-3-2</strain>
    </source>
</reference>
<dbReference type="PANTHER" id="PTHR30558:SF3">
    <property type="entry name" value="BIOPOLYMER TRANSPORT PROTEIN EXBD-RELATED"/>
    <property type="match status" value="1"/>
</dbReference>
<keyword evidence="5 8" id="KW-1133">Transmembrane helix</keyword>
<evidence type="ECO:0000313" key="10">
    <source>
        <dbReference type="Proteomes" id="UP000501991"/>
    </source>
</evidence>
<keyword evidence="4 7" id="KW-0812">Transmembrane</keyword>
<keyword evidence="6 8" id="KW-0472">Membrane</keyword>
<dbReference type="KEGG" id="azq:G3580_11720"/>
<evidence type="ECO:0000313" key="9">
    <source>
        <dbReference type="EMBL" id="QID18246.1"/>
    </source>
</evidence>
<evidence type="ECO:0000256" key="6">
    <source>
        <dbReference type="ARBA" id="ARBA00023136"/>
    </source>
</evidence>
<dbReference type="GO" id="GO:0015031">
    <property type="term" value="P:protein transport"/>
    <property type="evidence" value="ECO:0007669"/>
    <property type="project" value="UniProtKB-KW"/>
</dbReference>
<dbReference type="Proteomes" id="UP000501991">
    <property type="component" value="Chromosome"/>
</dbReference>
<comment type="similarity">
    <text evidence="2 7">Belongs to the ExbD/TolR family.</text>
</comment>
<sequence length="139" mass="15031">MRFQSNRRQEEPEINLIPLIDVMLVIIIFLMLTTTYARFSGMELTLPTAAADEVEGQPDEINIAVTAEGDVLVNRVPVTGRDVDAIAAALGRAAPAGKKAPLVVINADAKATHQRVIDVMQAAQRVGLAHITFATRSEQ</sequence>
<name>A0A6C1B3M2_9RHOO</name>
<keyword evidence="7" id="KW-0653">Protein transport</keyword>
<evidence type="ECO:0000256" key="5">
    <source>
        <dbReference type="ARBA" id="ARBA00022989"/>
    </source>
</evidence>
<evidence type="ECO:0000256" key="2">
    <source>
        <dbReference type="ARBA" id="ARBA00005811"/>
    </source>
</evidence>
<protein>
    <submittedName>
        <fullName evidence="9">Biopolymer transporter ExbD</fullName>
    </submittedName>
</protein>
<dbReference type="GO" id="GO:0005886">
    <property type="term" value="C:plasma membrane"/>
    <property type="evidence" value="ECO:0007669"/>
    <property type="project" value="UniProtKB-SubCell"/>
</dbReference>
<gene>
    <name evidence="9" type="ORF">G3580_11720</name>
</gene>
<organism evidence="9 10">
    <name type="scientific">Nitrogeniibacter mangrovi</name>
    <dbReference type="NCBI Taxonomy" id="2016596"/>
    <lineage>
        <taxon>Bacteria</taxon>
        <taxon>Pseudomonadati</taxon>
        <taxon>Pseudomonadota</taxon>
        <taxon>Betaproteobacteria</taxon>
        <taxon>Rhodocyclales</taxon>
        <taxon>Zoogloeaceae</taxon>
        <taxon>Nitrogeniibacter</taxon>
    </lineage>
</organism>